<gene>
    <name evidence="2" type="ORF">PS417_10175</name>
</gene>
<evidence type="ECO:0000313" key="2">
    <source>
        <dbReference type="EMBL" id="AIB35930.1"/>
    </source>
</evidence>
<dbReference type="Proteomes" id="UP000027308">
    <property type="component" value="Chromosome"/>
</dbReference>
<dbReference type="RefSeq" id="WP_010211406.1">
    <property type="nucleotide sequence ID" value="NZ_CP007637.1"/>
</dbReference>
<accession>A0A1N7TWH7</accession>
<evidence type="ECO:0000256" key="1">
    <source>
        <dbReference type="SAM" id="MobiDB-lite"/>
    </source>
</evidence>
<dbReference type="EMBL" id="CP007637">
    <property type="protein sequence ID" value="AIB35930.1"/>
    <property type="molecule type" value="Genomic_DNA"/>
</dbReference>
<reference evidence="2 3" key="1">
    <citation type="submission" date="2014-05" db="EMBL/GenBank/DDBJ databases">
        <title>Pseudomonas simiae WCS417.</title>
        <authorList>
            <person name="Berendsen R.L."/>
        </authorList>
    </citation>
    <scope>NUCLEOTIDE SEQUENCE [LARGE SCALE GENOMIC DNA]</scope>
    <source>
        <strain evidence="2 3">WCS417</strain>
    </source>
</reference>
<feature type="compositionally biased region" description="Basic and acidic residues" evidence="1">
    <location>
        <begin position="1"/>
        <end position="21"/>
    </location>
</feature>
<protein>
    <submittedName>
        <fullName evidence="2">Uncharacterized protein</fullName>
    </submittedName>
</protein>
<feature type="region of interest" description="Disordered" evidence="1">
    <location>
        <begin position="1"/>
        <end position="29"/>
    </location>
</feature>
<dbReference type="AlphaFoldDB" id="A0A1N7TWH7"/>
<evidence type="ECO:0000313" key="3">
    <source>
        <dbReference type="Proteomes" id="UP000027308"/>
    </source>
</evidence>
<sequence>MIEINKLRADKIKQATEDLPRNPDNAHSAREVLDRELHGTKLPAEYVRDTLIPAAHPGDDEPPADIDHQGLRDLIDSIRKSDDADLSDVADEWDLERDIRPNR</sequence>
<organism evidence="2 3">
    <name type="scientific">Pseudomonas simiae</name>
    <dbReference type="NCBI Taxonomy" id="321846"/>
    <lineage>
        <taxon>Bacteria</taxon>
        <taxon>Pseudomonadati</taxon>
        <taxon>Pseudomonadota</taxon>
        <taxon>Gammaproteobacteria</taxon>
        <taxon>Pseudomonadales</taxon>
        <taxon>Pseudomonadaceae</taxon>
        <taxon>Pseudomonas</taxon>
    </lineage>
</organism>
<proteinExistence type="predicted"/>
<name>A0A1N7TWH7_9PSED</name>